<dbReference type="Pfam" id="PF14681">
    <property type="entry name" value="UPRTase"/>
    <property type="match status" value="1"/>
</dbReference>
<dbReference type="GO" id="GO:0004845">
    <property type="term" value="F:uracil phosphoribosyltransferase activity"/>
    <property type="evidence" value="ECO:0007669"/>
    <property type="project" value="UniProtKB-UniRule"/>
</dbReference>
<dbReference type="GO" id="GO:0005525">
    <property type="term" value="F:GTP binding"/>
    <property type="evidence" value="ECO:0007669"/>
    <property type="project" value="UniProtKB-KW"/>
</dbReference>
<evidence type="ECO:0000256" key="8">
    <source>
        <dbReference type="ARBA" id="ARBA00022842"/>
    </source>
</evidence>
<comment type="activity regulation">
    <text evidence="15">Allosterically activated by GTP.</text>
</comment>
<proteinExistence type="inferred from homology"/>
<comment type="catalytic activity">
    <reaction evidence="11 15">
        <text>UMP + diphosphate = 5-phospho-alpha-D-ribose 1-diphosphate + uracil</text>
        <dbReference type="Rhea" id="RHEA:13017"/>
        <dbReference type="ChEBI" id="CHEBI:17568"/>
        <dbReference type="ChEBI" id="CHEBI:33019"/>
        <dbReference type="ChEBI" id="CHEBI:57865"/>
        <dbReference type="ChEBI" id="CHEBI:58017"/>
        <dbReference type="EC" id="2.4.2.9"/>
    </reaction>
</comment>
<dbReference type="GO" id="GO:0006223">
    <property type="term" value="P:uracil salvage"/>
    <property type="evidence" value="ECO:0007669"/>
    <property type="project" value="InterPro"/>
</dbReference>
<feature type="binding site" evidence="15">
    <location>
        <position position="80"/>
    </location>
    <ligand>
        <name>5-phospho-alpha-D-ribose 1-diphosphate</name>
        <dbReference type="ChEBI" id="CHEBI:58017"/>
    </ligand>
</feature>
<evidence type="ECO:0000256" key="12">
    <source>
        <dbReference type="ARBA" id="ARBA00056901"/>
    </source>
</evidence>
<accession>A0A178M1Q0</accession>
<evidence type="ECO:0000256" key="15">
    <source>
        <dbReference type="HAMAP-Rule" id="MF_01218"/>
    </source>
</evidence>
<evidence type="ECO:0000256" key="13">
    <source>
        <dbReference type="ARBA" id="ARBA00072146"/>
    </source>
</evidence>
<keyword evidence="4 15" id="KW-0021">Allosteric enzyme</keyword>
<dbReference type="SUPFAM" id="SSF53271">
    <property type="entry name" value="PRTase-like"/>
    <property type="match status" value="1"/>
</dbReference>
<evidence type="ECO:0000256" key="2">
    <source>
        <dbReference type="ARBA" id="ARBA00009516"/>
    </source>
</evidence>
<dbReference type="GO" id="GO:0005737">
    <property type="term" value="C:cytoplasm"/>
    <property type="evidence" value="ECO:0007669"/>
    <property type="project" value="UniProtKB-ARBA"/>
</dbReference>
<dbReference type="UniPathway" id="UPA00574">
    <property type="reaction ID" value="UER00636"/>
</dbReference>
<keyword evidence="8 15" id="KW-0460">Magnesium</keyword>
<dbReference type="InterPro" id="IPR000836">
    <property type="entry name" value="PRTase_dom"/>
</dbReference>
<evidence type="ECO:0000256" key="1">
    <source>
        <dbReference type="ARBA" id="ARBA00005180"/>
    </source>
</evidence>
<dbReference type="GO" id="GO:0044206">
    <property type="term" value="P:UMP salvage"/>
    <property type="evidence" value="ECO:0007669"/>
    <property type="project" value="UniProtKB-UniRule"/>
</dbReference>
<evidence type="ECO:0000259" key="16">
    <source>
        <dbReference type="Pfam" id="PF14681"/>
    </source>
</evidence>
<dbReference type="Proteomes" id="UP000078287">
    <property type="component" value="Unassembled WGS sequence"/>
</dbReference>
<dbReference type="AlphaFoldDB" id="A0A178M1Q0"/>
<evidence type="ECO:0000256" key="7">
    <source>
        <dbReference type="ARBA" id="ARBA00022741"/>
    </source>
</evidence>
<dbReference type="PANTHER" id="PTHR32315:SF4">
    <property type="entry name" value="URACIL PHOSPHORIBOSYLTRANSFERASE, CHLOROPLASTIC"/>
    <property type="match status" value="1"/>
</dbReference>
<reference evidence="17 18" key="1">
    <citation type="submission" date="2016-04" db="EMBL/GenBank/DDBJ databases">
        <title>Chloroflexus islandicus sp. nov., a thermophilic filamentous anoxygenic phototrophic bacterium from geyser Strokkur (Iceland).</title>
        <authorList>
            <person name="Gaisin V.A."/>
            <person name="Kalashnikov A.M."/>
            <person name="Sukhacheva M.V."/>
            <person name="Grouzdev D.S."/>
            <person name="Ivanov T.M."/>
            <person name="Kuznetsov B."/>
            <person name="Gorlenko V.M."/>
        </authorList>
    </citation>
    <scope>NUCLEOTIDE SEQUENCE [LARGE SCALE GENOMIC DNA]</scope>
    <source>
        <strain evidence="18">isl-2</strain>
    </source>
</reference>
<dbReference type="InterPro" id="IPR034332">
    <property type="entry name" value="Upp_B"/>
</dbReference>
<comment type="similarity">
    <text evidence="2 15">Belongs to the UPRTase family.</text>
</comment>
<dbReference type="RefSeq" id="WP_066790551.1">
    <property type="nucleotide sequence ID" value="NZ_LWQS01000085.1"/>
</dbReference>
<evidence type="ECO:0000256" key="10">
    <source>
        <dbReference type="ARBA" id="ARBA00031082"/>
    </source>
</evidence>
<dbReference type="STRING" id="1707952.A6A03_18820"/>
<protein>
    <recommendedName>
        <fullName evidence="13 15">Uracil phosphoribosyltransferase</fullName>
        <ecNumber evidence="3 15">2.4.2.9</ecNumber>
    </recommendedName>
    <alternativeName>
        <fullName evidence="10 15">UMP pyrophosphorylase</fullName>
    </alternativeName>
    <alternativeName>
        <fullName evidence="14 15">UPRTase</fullName>
    </alternativeName>
</protein>
<comment type="function">
    <text evidence="12 15">Catalyzes the conversion of uracil and 5-phospho-alpha-D-ribose 1-diphosphate (PRPP) to UMP and diphosphate.</text>
</comment>
<feature type="domain" description="Phosphoribosyltransferase" evidence="16">
    <location>
        <begin position="8"/>
        <end position="209"/>
    </location>
</feature>
<evidence type="ECO:0000256" key="14">
    <source>
        <dbReference type="ARBA" id="ARBA00079807"/>
    </source>
</evidence>
<keyword evidence="6 15" id="KW-0808">Transferase</keyword>
<dbReference type="InterPro" id="IPR005765">
    <property type="entry name" value="UPRT"/>
</dbReference>
<dbReference type="GO" id="GO:0000287">
    <property type="term" value="F:magnesium ion binding"/>
    <property type="evidence" value="ECO:0007669"/>
    <property type="project" value="UniProtKB-UniRule"/>
</dbReference>
<organism evidence="17 18">
    <name type="scientific">Chloroflexus islandicus</name>
    <dbReference type="NCBI Taxonomy" id="1707952"/>
    <lineage>
        <taxon>Bacteria</taxon>
        <taxon>Bacillati</taxon>
        <taxon>Chloroflexota</taxon>
        <taxon>Chloroflexia</taxon>
        <taxon>Chloroflexales</taxon>
        <taxon>Chloroflexineae</taxon>
        <taxon>Chloroflexaceae</taxon>
        <taxon>Chloroflexus</taxon>
    </lineage>
</organism>
<evidence type="ECO:0000256" key="4">
    <source>
        <dbReference type="ARBA" id="ARBA00022533"/>
    </source>
</evidence>
<evidence type="ECO:0000313" key="17">
    <source>
        <dbReference type="EMBL" id="OAN41705.1"/>
    </source>
</evidence>
<evidence type="ECO:0000256" key="9">
    <source>
        <dbReference type="ARBA" id="ARBA00023134"/>
    </source>
</evidence>
<dbReference type="OrthoDB" id="9781675at2"/>
<evidence type="ECO:0000256" key="11">
    <source>
        <dbReference type="ARBA" id="ARBA00052919"/>
    </source>
</evidence>
<feature type="binding site" evidence="15">
    <location>
        <position position="201"/>
    </location>
    <ligand>
        <name>5-phospho-alpha-D-ribose 1-diphosphate</name>
        <dbReference type="ChEBI" id="CHEBI:58017"/>
    </ligand>
</feature>
<keyword evidence="5 15" id="KW-0328">Glycosyltransferase</keyword>
<dbReference type="PANTHER" id="PTHR32315">
    <property type="entry name" value="ADENINE PHOSPHORIBOSYLTRANSFERASE"/>
    <property type="match status" value="1"/>
</dbReference>
<dbReference type="EC" id="2.4.2.9" evidence="3 15"/>
<feature type="binding site" evidence="15">
    <location>
        <position position="195"/>
    </location>
    <ligand>
        <name>uracil</name>
        <dbReference type="ChEBI" id="CHEBI:17568"/>
    </ligand>
</feature>
<keyword evidence="9 15" id="KW-0342">GTP-binding</keyword>
<comment type="cofactor">
    <cofactor evidence="15">
        <name>Mg(2+)</name>
        <dbReference type="ChEBI" id="CHEBI:18420"/>
    </cofactor>
    <text evidence="15">Binds 1 Mg(2+) ion per subunit. The magnesium is bound as Mg-PRPP.</text>
</comment>
<sequence>MPSSHVFVSRHPLVQHKLALLRSKWTEPKKFRELVREIAQLLFYEATQDLALAPLTVETPLANCEGFEVAERIGIIPILRAGLGMAEAIVDILPTVHVWHLGLYRDHETLQPVTYYNKLPSKPDIDLSIIVDPMLATGGSAVAAVDILKRWGAQRIKFLGLIAAPEGVRALSEAHPDVAIHLAAIDSHLNERGYIVPGLGDAGDRQFGTG</sequence>
<keyword evidence="7 15" id="KW-0547">Nucleotide-binding</keyword>
<evidence type="ECO:0000256" key="3">
    <source>
        <dbReference type="ARBA" id="ARBA00011894"/>
    </source>
</evidence>
<dbReference type="FunFam" id="3.40.50.2020:FF:000003">
    <property type="entry name" value="Uracil phosphoribosyltransferase"/>
    <property type="match status" value="1"/>
</dbReference>
<gene>
    <name evidence="15" type="primary">upp</name>
    <name evidence="17" type="ORF">A6A03_18820</name>
</gene>
<name>A0A178M1Q0_9CHLR</name>
<dbReference type="CDD" id="cd06223">
    <property type="entry name" value="PRTases_typeI"/>
    <property type="match status" value="1"/>
</dbReference>
<dbReference type="NCBIfam" id="TIGR01091">
    <property type="entry name" value="upp"/>
    <property type="match status" value="1"/>
</dbReference>
<keyword evidence="18" id="KW-1185">Reference proteome</keyword>
<dbReference type="InterPro" id="IPR029057">
    <property type="entry name" value="PRTase-like"/>
</dbReference>
<comment type="pathway">
    <text evidence="1 15">Pyrimidine metabolism; UMP biosynthesis via salvage pathway; UMP from uracil: step 1/1.</text>
</comment>
<dbReference type="EMBL" id="LWQS01000085">
    <property type="protein sequence ID" value="OAN41705.1"/>
    <property type="molecule type" value="Genomic_DNA"/>
</dbReference>
<dbReference type="HAMAP" id="MF_01218_B">
    <property type="entry name" value="Upp_B"/>
    <property type="match status" value="1"/>
</dbReference>
<feature type="binding site" evidence="15">
    <location>
        <begin position="200"/>
        <end position="202"/>
    </location>
    <ligand>
        <name>uracil</name>
        <dbReference type="ChEBI" id="CHEBI:17568"/>
    </ligand>
</feature>
<dbReference type="InterPro" id="IPR050054">
    <property type="entry name" value="UPRTase/APRTase"/>
</dbReference>
<feature type="binding site" evidence="15">
    <location>
        <begin position="132"/>
        <end position="140"/>
    </location>
    <ligand>
        <name>5-phospho-alpha-D-ribose 1-diphosphate</name>
        <dbReference type="ChEBI" id="CHEBI:58017"/>
    </ligand>
</feature>
<comment type="caution">
    <text evidence="17">The sequence shown here is derived from an EMBL/GenBank/DDBJ whole genome shotgun (WGS) entry which is preliminary data.</text>
</comment>
<dbReference type="NCBIfam" id="NF001097">
    <property type="entry name" value="PRK00129.1"/>
    <property type="match status" value="1"/>
</dbReference>
<dbReference type="Gene3D" id="3.40.50.2020">
    <property type="match status" value="1"/>
</dbReference>
<evidence type="ECO:0000256" key="5">
    <source>
        <dbReference type="ARBA" id="ARBA00022676"/>
    </source>
</evidence>
<evidence type="ECO:0000256" key="6">
    <source>
        <dbReference type="ARBA" id="ARBA00022679"/>
    </source>
</evidence>
<feature type="binding site" evidence="15">
    <location>
        <position position="105"/>
    </location>
    <ligand>
        <name>5-phospho-alpha-D-ribose 1-diphosphate</name>
        <dbReference type="ChEBI" id="CHEBI:58017"/>
    </ligand>
</feature>
<evidence type="ECO:0000313" key="18">
    <source>
        <dbReference type="Proteomes" id="UP000078287"/>
    </source>
</evidence>